<keyword evidence="1" id="KW-0808">Transferase</keyword>
<dbReference type="GO" id="GO:0016740">
    <property type="term" value="F:transferase activity"/>
    <property type="evidence" value="ECO:0007669"/>
    <property type="project" value="UniProtKB-KW"/>
</dbReference>
<dbReference type="RefSeq" id="WP_008302408.1">
    <property type="nucleotide sequence ID" value="NZ_BAEK01000013.1"/>
</dbReference>
<dbReference type="InterPro" id="IPR017521">
    <property type="entry name" value="Sugar_tfrase_PEP-CTERM_Stp1"/>
</dbReference>
<dbReference type="EMBL" id="BAEK01000013">
    <property type="protein sequence ID" value="GAC03573.1"/>
    <property type="molecule type" value="Genomic_DNA"/>
</dbReference>
<dbReference type="PANTHER" id="PTHR12526">
    <property type="entry name" value="GLYCOSYLTRANSFERASE"/>
    <property type="match status" value="1"/>
</dbReference>
<keyword evidence="2" id="KW-1185">Reference proteome</keyword>
<dbReference type="PANTHER" id="PTHR12526:SF630">
    <property type="entry name" value="GLYCOSYLTRANSFERASE"/>
    <property type="match status" value="1"/>
</dbReference>
<dbReference type="SUPFAM" id="SSF53756">
    <property type="entry name" value="UDP-Glycosyltransferase/glycogen phosphorylase"/>
    <property type="match status" value="1"/>
</dbReference>
<comment type="caution">
    <text evidence="1">The sequence shown here is derived from an EMBL/GenBank/DDBJ whole genome shotgun (WGS) entry which is preliminary data.</text>
</comment>
<gene>
    <name evidence="1" type="ORF">GAGA_0710</name>
</gene>
<sequence>MKIVVLSHRVPFPANKGEKIRTYNQLKFLASKGHELHLFSPYDSDDELEYFSSLESTVCRSALSFKNNNKSWRMFTGLFSGRAMSMANFYLVTMQNALNNFLSHNVVDAIVCTASSMAEYILCNPTIQAFEKKPLLIMDFMDVDSDKWRQYARSSGFPMSWVYLREHRIVAQYEREISERFDVCYLIAKAEVELFSKQVISSDKVKVLGNGLDTESFYPPSSKSPDSSQVLLFTGVMDYKPNVDAVIWFVENCWTAILLKYPDARFIIAGMNPSKEVTELESVPGIEVTGFVDDILPYYQMANVFVAPFRLARGVQNKVLQAFSCALPVVATPMGAEGINCAGGEHICLATDAREFIDSVIYLLENKQEAELLGRNALKLVINEYSWEGQLSPLLEYLPEIEENYEEGS</sequence>
<protein>
    <submittedName>
        <fullName evidence="1">Glycosyl transferase, group 1</fullName>
    </submittedName>
</protein>
<name>A0ABQ0I2L9_9ALTE</name>
<reference evidence="1 2" key="1">
    <citation type="journal article" date="2014" name="Environ. Microbiol.">
        <title>Comparative genomics of the marine bacterial genus Glaciecola reveals the high degree of genomic diversity and genomic characteristic for cold adaptation.</title>
        <authorList>
            <person name="Qin Q.L."/>
            <person name="Xie B.B."/>
            <person name="Yu Y."/>
            <person name="Shu Y.L."/>
            <person name="Rong J.C."/>
            <person name="Zhang Y.J."/>
            <person name="Zhao D.L."/>
            <person name="Chen X.L."/>
            <person name="Zhang X.Y."/>
            <person name="Chen B."/>
            <person name="Zhou B.C."/>
            <person name="Zhang Y.Z."/>
        </authorList>
    </citation>
    <scope>NUCLEOTIDE SEQUENCE [LARGE SCALE GENOMIC DNA]</scope>
    <source>
        <strain evidence="1 2">NO2</strain>
    </source>
</reference>
<accession>A0ABQ0I2L9</accession>
<dbReference type="CDD" id="cd03801">
    <property type="entry name" value="GT4_PimA-like"/>
    <property type="match status" value="1"/>
</dbReference>
<dbReference type="Gene3D" id="3.40.50.2000">
    <property type="entry name" value="Glycogen Phosphorylase B"/>
    <property type="match status" value="2"/>
</dbReference>
<dbReference type="NCBIfam" id="TIGR03087">
    <property type="entry name" value="stp1"/>
    <property type="match status" value="1"/>
</dbReference>
<dbReference type="Proteomes" id="UP000008372">
    <property type="component" value="Unassembled WGS sequence"/>
</dbReference>
<dbReference type="Pfam" id="PF13692">
    <property type="entry name" value="Glyco_trans_1_4"/>
    <property type="match status" value="1"/>
</dbReference>
<organism evidence="1 2">
    <name type="scientific">Paraglaciecola agarilytica NO2</name>
    <dbReference type="NCBI Taxonomy" id="1125747"/>
    <lineage>
        <taxon>Bacteria</taxon>
        <taxon>Pseudomonadati</taxon>
        <taxon>Pseudomonadota</taxon>
        <taxon>Gammaproteobacteria</taxon>
        <taxon>Alteromonadales</taxon>
        <taxon>Alteromonadaceae</taxon>
        <taxon>Paraglaciecola</taxon>
    </lineage>
</organism>
<evidence type="ECO:0000313" key="2">
    <source>
        <dbReference type="Proteomes" id="UP000008372"/>
    </source>
</evidence>
<evidence type="ECO:0000313" key="1">
    <source>
        <dbReference type="EMBL" id="GAC03573.1"/>
    </source>
</evidence>
<proteinExistence type="predicted"/>